<dbReference type="InterPro" id="IPR009057">
    <property type="entry name" value="Homeodomain-like_sf"/>
</dbReference>
<dbReference type="PRINTS" id="PR00032">
    <property type="entry name" value="HTHARAC"/>
</dbReference>
<evidence type="ECO:0000313" key="5">
    <source>
        <dbReference type="EMBL" id="GAH31414.1"/>
    </source>
</evidence>
<evidence type="ECO:0000256" key="3">
    <source>
        <dbReference type="ARBA" id="ARBA00023163"/>
    </source>
</evidence>
<keyword evidence="1" id="KW-0805">Transcription regulation</keyword>
<name>X1FPW1_9ZZZZ</name>
<dbReference type="InterPro" id="IPR018060">
    <property type="entry name" value="HTH_AraC"/>
</dbReference>
<dbReference type="PROSITE" id="PS01124">
    <property type="entry name" value="HTH_ARAC_FAMILY_2"/>
    <property type="match status" value="1"/>
</dbReference>
<dbReference type="InterPro" id="IPR020449">
    <property type="entry name" value="Tscrpt_reg_AraC-type_HTH"/>
</dbReference>
<proteinExistence type="predicted"/>
<dbReference type="PANTHER" id="PTHR43280">
    <property type="entry name" value="ARAC-FAMILY TRANSCRIPTIONAL REGULATOR"/>
    <property type="match status" value="1"/>
</dbReference>
<gene>
    <name evidence="5" type="ORF">S03H2_25109</name>
</gene>
<dbReference type="Pfam" id="PF12833">
    <property type="entry name" value="HTH_18"/>
    <property type="match status" value="1"/>
</dbReference>
<protein>
    <recommendedName>
        <fullName evidence="4">HTH araC/xylS-type domain-containing protein</fullName>
    </recommendedName>
</protein>
<dbReference type="AlphaFoldDB" id="X1FPW1"/>
<keyword evidence="3" id="KW-0804">Transcription</keyword>
<feature type="non-terminal residue" evidence="5">
    <location>
        <position position="1"/>
    </location>
</feature>
<dbReference type="SUPFAM" id="SSF46689">
    <property type="entry name" value="Homeodomain-like"/>
    <property type="match status" value="1"/>
</dbReference>
<dbReference type="Gene3D" id="1.10.10.60">
    <property type="entry name" value="Homeodomain-like"/>
    <property type="match status" value="1"/>
</dbReference>
<dbReference type="GO" id="GO:0043565">
    <property type="term" value="F:sequence-specific DNA binding"/>
    <property type="evidence" value="ECO:0007669"/>
    <property type="project" value="InterPro"/>
</dbReference>
<comment type="caution">
    <text evidence="5">The sequence shown here is derived from an EMBL/GenBank/DDBJ whole genome shotgun (WGS) entry which is preliminary data.</text>
</comment>
<organism evidence="5">
    <name type="scientific">marine sediment metagenome</name>
    <dbReference type="NCBI Taxonomy" id="412755"/>
    <lineage>
        <taxon>unclassified sequences</taxon>
        <taxon>metagenomes</taxon>
        <taxon>ecological metagenomes</taxon>
    </lineage>
</organism>
<reference evidence="5" key="1">
    <citation type="journal article" date="2014" name="Front. Microbiol.">
        <title>High frequency of phylogenetically diverse reductive dehalogenase-homologous genes in deep subseafloor sedimentary metagenomes.</title>
        <authorList>
            <person name="Kawai M."/>
            <person name="Futagami T."/>
            <person name="Toyoda A."/>
            <person name="Takaki Y."/>
            <person name="Nishi S."/>
            <person name="Hori S."/>
            <person name="Arai W."/>
            <person name="Tsubouchi T."/>
            <person name="Morono Y."/>
            <person name="Uchiyama I."/>
            <person name="Ito T."/>
            <person name="Fujiyama A."/>
            <person name="Inagaki F."/>
            <person name="Takami H."/>
        </authorList>
    </citation>
    <scope>NUCLEOTIDE SEQUENCE</scope>
    <source>
        <strain evidence="5">Expedition CK06-06</strain>
    </source>
</reference>
<evidence type="ECO:0000256" key="2">
    <source>
        <dbReference type="ARBA" id="ARBA00023125"/>
    </source>
</evidence>
<dbReference type="PANTHER" id="PTHR43280:SF2">
    <property type="entry name" value="HTH-TYPE TRANSCRIPTIONAL REGULATOR EXSA"/>
    <property type="match status" value="1"/>
</dbReference>
<evidence type="ECO:0000259" key="4">
    <source>
        <dbReference type="PROSITE" id="PS01124"/>
    </source>
</evidence>
<dbReference type="EMBL" id="BARU01014118">
    <property type="protein sequence ID" value="GAH31414.1"/>
    <property type="molecule type" value="Genomic_DNA"/>
</dbReference>
<accession>X1FPW1</accession>
<keyword evidence="2" id="KW-0238">DNA-binding</keyword>
<feature type="domain" description="HTH araC/xylS-type" evidence="4">
    <location>
        <begin position="1"/>
        <end position="41"/>
    </location>
</feature>
<dbReference type="GO" id="GO:0003700">
    <property type="term" value="F:DNA-binding transcription factor activity"/>
    <property type="evidence" value="ECO:0007669"/>
    <property type="project" value="InterPro"/>
</dbReference>
<evidence type="ECO:0000256" key="1">
    <source>
        <dbReference type="ARBA" id="ARBA00023015"/>
    </source>
</evidence>
<sequence>QGSDKKTILEILYETGFNSKSVFNTAFKKHAGTTPTQFRKLRNS</sequence>